<feature type="signal peptide" evidence="1">
    <location>
        <begin position="1"/>
        <end position="19"/>
    </location>
</feature>
<dbReference type="EMBL" id="JARKIF010000013">
    <property type="protein sequence ID" value="KAJ7624911.1"/>
    <property type="molecule type" value="Genomic_DNA"/>
</dbReference>
<evidence type="ECO:0000313" key="2">
    <source>
        <dbReference type="EMBL" id="KAJ7624911.1"/>
    </source>
</evidence>
<protein>
    <submittedName>
        <fullName evidence="2">Hydrophobic surface binding protein A-domain-containing protein</fullName>
    </submittedName>
</protein>
<dbReference type="PANTHER" id="PTHR38123:SF1">
    <property type="entry name" value="HYDROPHOBIC SURFACE BINDING PROTEIN"/>
    <property type="match status" value="1"/>
</dbReference>
<reference evidence="2" key="1">
    <citation type="submission" date="2023-03" db="EMBL/GenBank/DDBJ databases">
        <title>Massive genome expansion in bonnet fungi (Mycena s.s.) driven by repeated elements and novel gene families across ecological guilds.</title>
        <authorList>
            <consortium name="Lawrence Berkeley National Laboratory"/>
            <person name="Harder C.B."/>
            <person name="Miyauchi S."/>
            <person name="Viragh M."/>
            <person name="Kuo A."/>
            <person name="Thoen E."/>
            <person name="Andreopoulos B."/>
            <person name="Lu D."/>
            <person name="Skrede I."/>
            <person name="Drula E."/>
            <person name="Henrissat B."/>
            <person name="Morin E."/>
            <person name="Kohler A."/>
            <person name="Barry K."/>
            <person name="LaButti K."/>
            <person name="Morin E."/>
            <person name="Salamov A."/>
            <person name="Lipzen A."/>
            <person name="Mereny Z."/>
            <person name="Hegedus B."/>
            <person name="Baldrian P."/>
            <person name="Stursova M."/>
            <person name="Weitz H."/>
            <person name="Taylor A."/>
            <person name="Grigoriev I.V."/>
            <person name="Nagy L.G."/>
            <person name="Martin F."/>
            <person name="Kauserud H."/>
        </authorList>
    </citation>
    <scope>NUCLEOTIDE SEQUENCE</scope>
    <source>
        <strain evidence="2">9284</strain>
    </source>
</reference>
<feature type="chain" id="PRO_5042138961" evidence="1">
    <location>
        <begin position="20"/>
        <end position="183"/>
    </location>
</feature>
<keyword evidence="3" id="KW-1185">Reference proteome</keyword>
<dbReference type="InterPro" id="IPR021054">
    <property type="entry name" value="Cell_wall_mannoprotein_1"/>
</dbReference>
<dbReference type="Gene3D" id="1.20.1280.140">
    <property type="match status" value="1"/>
</dbReference>
<organism evidence="2 3">
    <name type="scientific">Roridomyces roridus</name>
    <dbReference type="NCBI Taxonomy" id="1738132"/>
    <lineage>
        <taxon>Eukaryota</taxon>
        <taxon>Fungi</taxon>
        <taxon>Dikarya</taxon>
        <taxon>Basidiomycota</taxon>
        <taxon>Agaricomycotina</taxon>
        <taxon>Agaricomycetes</taxon>
        <taxon>Agaricomycetidae</taxon>
        <taxon>Agaricales</taxon>
        <taxon>Marasmiineae</taxon>
        <taxon>Mycenaceae</taxon>
        <taxon>Roridomyces</taxon>
    </lineage>
</organism>
<evidence type="ECO:0000313" key="3">
    <source>
        <dbReference type="Proteomes" id="UP001221142"/>
    </source>
</evidence>
<accession>A0AAD7BMA7</accession>
<evidence type="ECO:0000256" key="1">
    <source>
        <dbReference type="SAM" id="SignalP"/>
    </source>
</evidence>
<dbReference type="Proteomes" id="UP001221142">
    <property type="component" value="Unassembled WGS sequence"/>
</dbReference>
<sequence length="183" mass="18697">MVQLTRLLFVASLLATNLATLTKRQGGVITIENDIANISMVASILDTQVNGFPASGLAGALAINTDAGNLVSALNKGTTDIKATPGPLSESVGTTIVQEVEAMEPLILTAATTLVKEKPSFAALPIAGIPALILADLQAINASNGAFLDALIAILPPDLQPAIIAIERNNTPIFNAAIAAFSS</sequence>
<dbReference type="PANTHER" id="PTHR38123">
    <property type="entry name" value="CELL WALL SERINE-THREONINE-RICH GALACTOMANNOPROTEIN MP1 (AFU_ORTHOLOGUE AFUA_4G03240)"/>
    <property type="match status" value="1"/>
</dbReference>
<gene>
    <name evidence="2" type="ORF">FB45DRAFT_869767</name>
</gene>
<dbReference type="GO" id="GO:0005576">
    <property type="term" value="C:extracellular region"/>
    <property type="evidence" value="ECO:0007669"/>
    <property type="project" value="TreeGrafter"/>
</dbReference>
<dbReference type="AlphaFoldDB" id="A0AAD7BMA7"/>
<dbReference type="Pfam" id="PF12296">
    <property type="entry name" value="HsbA"/>
    <property type="match status" value="1"/>
</dbReference>
<keyword evidence="1" id="KW-0732">Signal</keyword>
<name>A0AAD7BMA7_9AGAR</name>
<comment type="caution">
    <text evidence="2">The sequence shown here is derived from an EMBL/GenBank/DDBJ whole genome shotgun (WGS) entry which is preliminary data.</text>
</comment>
<proteinExistence type="predicted"/>